<feature type="binding site" evidence="4">
    <location>
        <begin position="113"/>
        <end position="114"/>
    </location>
    <ligand>
        <name>S-adenosyl-L-methionine</name>
        <dbReference type="ChEBI" id="CHEBI:59789"/>
    </ligand>
</feature>
<feature type="binding site" evidence="4">
    <location>
        <position position="162"/>
    </location>
    <ligand>
        <name>Mg(2+)</name>
        <dbReference type="ChEBI" id="CHEBI:18420"/>
    </ligand>
</feature>
<keyword evidence="4" id="KW-0479">Metal-binding</keyword>
<accession>A0A1M6KWR1</accession>
<dbReference type="GO" id="GO:0008757">
    <property type="term" value="F:S-adenosylmethionine-dependent methyltransferase activity"/>
    <property type="evidence" value="ECO:0007669"/>
    <property type="project" value="TreeGrafter"/>
</dbReference>
<dbReference type="GO" id="GO:0008171">
    <property type="term" value="F:O-methyltransferase activity"/>
    <property type="evidence" value="ECO:0007669"/>
    <property type="project" value="InterPro"/>
</dbReference>
<evidence type="ECO:0000256" key="4">
    <source>
        <dbReference type="HAMAP-Rule" id="MF_02217"/>
    </source>
</evidence>
<feature type="binding site" evidence="4">
    <location>
        <position position="37"/>
    </location>
    <ligand>
        <name>S-adenosyl-L-methionine</name>
        <dbReference type="ChEBI" id="CHEBI:59789"/>
    </ligand>
</feature>
<comment type="catalytic activity">
    <reaction evidence="4">
        <text>5-hydroxyuridine(34) in tRNA + S-adenosyl-L-methionine = 5-methoxyuridine(34) in tRNA + S-adenosyl-L-homocysteine + H(+)</text>
        <dbReference type="Rhea" id="RHEA:60524"/>
        <dbReference type="Rhea" id="RHEA-COMP:13381"/>
        <dbReference type="Rhea" id="RHEA-COMP:15591"/>
        <dbReference type="ChEBI" id="CHEBI:15378"/>
        <dbReference type="ChEBI" id="CHEBI:57856"/>
        <dbReference type="ChEBI" id="CHEBI:59789"/>
        <dbReference type="ChEBI" id="CHEBI:136877"/>
        <dbReference type="ChEBI" id="CHEBI:143860"/>
    </reaction>
</comment>
<feature type="binding site" evidence="4">
    <location>
        <position position="161"/>
    </location>
    <ligand>
        <name>Mg(2+)</name>
        <dbReference type="ChEBI" id="CHEBI:18420"/>
    </ligand>
</feature>
<comment type="function">
    <text evidence="4">Catalyzes the methylation of 5-hydroxyuridine (ho5U) to form 5-methoxyuridine (mo5U) at position 34 in tRNAs.</text>
</comment>
<dbReference type="InterPro" id="IPR043675">
    <property type="entry name" value="TrmR_methyltr"/>
</dbReference>
<gene>
    <name evidence="4" type="primary">trmR</name>
    <name evidence="5" type="ORF">SAMN02745136_00608</name>
</gene>
<dbReference type="GO" id="GO:0016300">
    <property type="term" value="F:tRNA (uridine) methyltransferase activity"/>
    <property type="evidence" value="ECO:0007669"/>
    <property type="project" value="UniProtKB-UniRule"/>
</dbReference>
<keyword evidence="2 4" id="KW-0808">Transferase</keyword>
<protein>
    <recommendedName>
        <fullName evidence="4">tRNA 5-hydroxyuridine methyltransferase</fullName>
        <ecNumber evidence="4">2.1.1.-</ecNumber>
    </recommendedName>
    <alternativeName>
        <fullName evidence="4">ho5U methyltransferase</fullName>
    </alternativeName>
</protein>
<dbReference type="EC" id="2.1.1.-" evidence="4"/>
<dbReference type="AlphaFoldDB" id="A0A1M6KWR1"/>
<evidence type="ECO:0000313" key="6">
    <source>
        <dbReference type="Proteomes" id="UP000184386"/>
    </source>
</evidence>
<evidence type="ECO:0000256" key="3">
    <source>
        <dbReference type="ARBA" id="ARBA00022691"/>
    </source>
</evidence>
<feature type="binding site" evidence="4">
    <location>
        <position position="67"/>
    </location>
    <ligand>
        <name>S-adenosyl-L-methionine</name>
        <dbReference type="ChEBI" id="CHEBI:59789"/>
    </ligand>
</feature>
<dbReference type="Gene3D" id="3.40.50.150">
    <property type="entry name" value="Vaccinia Virus protein VP39"/>
    <property type="match status" value="1"/>
</dbReference>
<dbReference type="STRING" id="1121322.SAMN02745136_00608"/>
<keyword evidence="4" id="KW-0460">Magnesium</keyword>
<dbReference type="GO" id="GO:0000287">
    <property type="term" value="F:magnesium ion binding"/>
    <property type="evidence" value="ECO:0007669"/>
    <property type="project" value="UniProtKB-UniRule"/>
</dbReference>
<keyword evidence="3 4" id="KW-0949">S-adenosyl-L-methionine</keyword>
<dbReference type="OrthoDB" id="9799672at2"/>
<feature type="binding site" evidence="4">
    <location>
        <position position="135"/>
    </location>
    <ligand>
        <name>Mg(2+)</name>
        <dbReference type="ChEBI" id="CHEBI:18420"/>
    </ligand>
</feature>
<name>A0A1M6KWR1_9FIRM</name>
<dbReference type="CDD" id="cd02440">
    <property type="entry name" value="AdoMet_MTases"/>
    <property type="match status" value="1"/>
</dbReference>
<reference evidence="5 6" key="1">
    <citation type="submission" date="2016-11" db="EMBL/GenBank/DDBJ databases">
        <authorList>
            <person name="Jaros S."/>
            <person name="Januszkiewicz K."/>
            <person name="Wedrychowicz H."/>
        </authorList>
    </citation>
    <scope>NUCLEOTIDE SEQUENCE [LARGE SCALE GENOMIC DNA]</scope>
    <source>
        <strain evidence="5 6">DSM 15929</strain>
    </source>
</reference>
<dbReference type="Pfam" id="PF01596">
    <property type="entry name" value="Methyltransf_3"/>
    <property type="match status" value="1"/>
</dbReference>
<dbReference type="Proteomes" id="UP000184386">
    <property type="component" value="Unassembled WGS sequence"/>
</dbReference>
<dbReference type="InterPro" id="IPR002935">
    <property type="entry name" value="SAM_O-MeTrfase"/>
</dbReference>
<dbReference type="EMBL" id="FRAC01000006">
    <property type="protein sequence ID" value="SHJ63397.1"/>
    <property type="molecule type" value="Genomic_DNA"/>
</dbReference>
<dbReference type="GO" id="GO:0030488">
    <property type="term" value="P:tRNA methylation"/>
    <property type="evidence" value="ECO:0007669"/>
    <property type="project" value="UniProtKB-UniRule"/>
</dbReference>
<sequence length="217" mass="24584">MIVDERITAYINSLSIELPLYLSTLEKEAVKEEVPIIKKETQSLLRFLLAMKKPAHILEVGTAVGFSALFMSECMPKTCDITTIEKVEMRLVKARVNLKNTDKADKIRLLEGDALVVLKELAEKEGERYDFIFMDAAKAQYMNYLPEVLRLLAPEGLLATDNVLQDGTVAQSRYGITRRDRTIHTRMREYLYTLTHSEQLVTTVLSVGDGVTLSIKQ</sequence>
<evidence type="ECO:0000313" key="5">
    <source>
        <dbReference type="EMBL" id="SHJ63397.1"/>
    </source>
</evidence>
<evidence type="ECO:0000256" key="2">
    <source>
        <dbReference type="ARBA" id="ARBA00022679"/>
    </source>
</evidence>
<comment type="similarity">
    <text evidence="4">Belongs to the class I-like SAM-binding methyltransferase superfamily. Cation-dependent O-methyltransferase family.</text>
</comment>
<keyword evidence="1 4" id="KW-0489">Methyltransferase</keyword>
<dbReference type="PANTHER" id="PTHR10509:SF14">
    <property type="entry name" value="CAFFEOYL-COA O-METHYLTRANSFERASE 3-RELATED"/>
    <property type="match status" value="1"/>
</dbReference>
<dbReference type="RefSeq" id="WP_073272749.1">
    <property type="nucleotide sequence ID" value="NZ_FRAC01000006.1"/>
</dbReference>
<proteinExistence type="inferred from homology"/>
<dbReference type="PROSITE" id="PS51682">
    <property type="entry name" value="SAM_OMT_I"/>
    <property type="match status" value="1"/>
</dbReference>
<dbReference type="InterPro" id="IPR050362">
    <property type="entry name" value="Cation-dep_OMT"/>
</dbReference>
<dbReference type="PANTHER" id="PTHR10509">
    <property type="entry name" value="O-METHYLTRANSFERASE-RELATED"/>
    <property type="match status" value="1"/>
</dbReference>
<evidence type="ECO:0000256" key="1">
    <source>
        <dbReference type="ARBA" id="ARBA00022603"/>
    </source>
</evidence>
<dbReference type="HAMAP" id="MF_02217">
    <property type="entry name" value="TrmR_methyltr"/>
    <property type="match status" value="1"/>
</dbReference>
<feature type="binding site" evidence="4">
    <location>
        <position position="85"/>
    </location>
    <ligand>
        <name>S-adenosyl-L-methionine</name>
        <dbReference type="ChEBI" id="CHEBI:59789"/>
    </ligand>
</feature>
<keyword evidence="4" id="KW-0819">tRNA processing</keyword>
<keyword evidence="6" id="KW-1185">Reference proteome</keyword>
<comment type="subunit">
    <text evidence="4">Homodimer.</text>
</comment>
<organism evidence="5 6">
    <name type="scientific">Anaerocolumna jejuensis DSM 15929</name>
    <dbReference type="NCBI Taxonomy" id="1121322"/>
    <lineage>
        <taxon>Bacteria</taxon>
        <taxon>Bacillati</taxon>
        <taxon>Bacillota</taxon>
        <taxon>Clostridia</taxon>
        <taxon>Lachnospirales</taxon>
        <taxon>Lachnospiraceae</taxon>
        <taxon>Anaerocolumna</taxon>
    </lineage>
</organism>
<dbReference type="InterPro" id="IPR029063">
    <property type="entry name" value="SAM-dependent_MTases_sf"/>
</dbReference>
<dbReference type="SUPFAM" id="SSF53335">
    <property type="entry name" value="S-adenosyl-L-methionine-dependent methyltransferases"/>
    <property type="match status" value="1"/>
</dbReference>
<feature type="binding site" evidence="4">
    <location>
        <position position="135"/>
    </location>
    <ligand>
        <name>S-adenosyl-L-methionine</name>
        <dbReference type="ChEBI" id="CHEBI:59789"/>
    </ligand>
</feature>